<evidence type="ECO:0000313" key="2">
    <source>
        <dbReference type="EMBL" id="GAH86341.1"/>
    </source>
</evidence>
<dbReference type="EMBL" id="BARU01035954">
    <property type="protein sequence ID" value="GAH86341.1"/>
    <property type="molecule type" value="Genomic_DNA"/>
</dbReference>
<name>X1IV70_9ZZZZ</name>
<sequence length="41" mass="4197">MEALVSTILKAGVLMSAALILFGLTLTIITGDTSCPNGNMD</sequence>
<keyword evidence="1" id="KW-1133">Transmembrane helix</keyword>
<proteinExistence type="predicted"/>
<organism evidence="2">
    <name type="scientific">marine sediment metagenome</name>
    <dbReference type="NCBI Taxonomy" id="412755"/>
    <lineage>
        <taxon>unclassified sequences</taxon>
        <taxon>metagenomes</taxon>
        <taxon>ecological metagenomes</taxon>
    </lineage>
</organism>
<keyword evidence="1" id="KW-0812">Transmembrane</keyword>
<feature type="non-terminal residue" evidence="2">
    <location>
        <position position="41"/>
    </location>
</feature>
<feature type="transmembrane region" description="Helical" evidence="1">
    <location>
        <begin position="12"/>
        <end position="31"/>
    </location>
</feature>
<evidence type="ECO:0000256" key="1">
    <source>
        <dbReference type="SAM" id="Phobius"/>
    </source>
</evidence>
<accession>X1IV70</accession>
<comment type="caution">
    <text evidence="2">The sequence shown here is derived from an EMBL/GenBank/DDBJ whole genome shotgun (WGS) entry which is preliminary data.</text>
</comment>
<reference evidence="2" key="1">
    <citation type="journal article" date="2014" name="Front. Microbiol.">
        <title>High frequency of phylogenetically diverse reductive dehalogenase-homologous genes in deep subseafloor sedimentary metagenomes.</title>
        <authorList>
            <person name="Kawai M."/>
            <person name="Futagami T."/>
            <person name="Toyoda A."/>
            <person name="Takaki Y."/>
            <person name="Nishi S."/>
            <person name="Hori S."/>
            <person name="Arai W."/>
            <person name="Tsubouchi T."/>
            <person name="Morono Y."/>
            <person name="Uchiyama I."/>
            <person name="Ito T."/>
            <person name="Fujiyama A."/>
            <person name="Inagaki F."/>
            <person name="Takami H."/>
        </authorList>
    </citation>
    <scope>NUCLEOTIDE SEQUENCE</scope>
    <source>
        <strain evidence="2">Expedition CK06-06</strain>
    </source>
</reference>
<gene>
    <name evidence="2" type="ORF">S03H2_56220</name>
</gene>
<keyword evidence="1" id="KW-0472">Membrane</keyword>
<protein>
    <submittedName>
        <fullName evidence="2">Uncharacterized protein</fullName>
    </submittedName>
</protein>
<dbReference type="AlphaFoldDB" id="X1IV70"/>